<dbReference type="RefSeq" id="YP_003579980.1">
    <property type="nucleotide sequence ID" value="NC_014036.1"/>
</dbReference>
<accession>D5JFF2</accession>
<keyword evidence="2" id="KW-1185">Reference proteome</keyword>
<organism evidence="1 2">
    <name type="scientific">Klebsiella phage KP15</name>
    <dbReference type="NCBI Taxonomy" id="707757"/>
    <lineage>
        <taxon>Viruses</taxon>
        <taxon>Duplodnaviria</taxon>
        <taxon>Heunggongvirae</taxon>
        <taxon>Uroviricota</taxon>
        <taxon>Caudoviricetes</taxon>
        <taxon>Pantevenvirales</taxon>
        <taxon>Straboviridae</taxon>
        <taxon>Slopekvirus</taxon>
        <taxon>Slopekvirus kp15</taxon>
    </lineage>
</organism>
<dbReference type="Proteomes" id="UP000002373">
    <property type="component" value="Segment"/>
</dbReference>
<dbReference type="KEGG" id="vg:8997336"/>
<dbReference type="EMBL" id="GU295964">
    <property type="protein sequence ID" value="ADE34936.1"/>
    <property type="molecule type" value="Genomic_DNA"/>
</dbReference>
<protein>
    <submittedName>
        <fullName evidence="1">Uncharacterized protein</fullName>
    </submittedName>
</protein>
<reference evidence="1 2" key="1">
    <citation type="submission" date="2010-10" db="EMBL/GenBank/DDBJ databases">
        <title>Genomic sequence and analysis of Klebsiella sp. KP15 bacteriophage.</title>
        <authorList>
            <person name="Drulis-Kawa Z."/>
            <person name="Maciaszczyk-Dziubinska E."/>
            <person name="Bocer T."/>
        </authorList>
    </citation>
    <scope>NUCLEOTIDE SEQUENCE [LARGE SCALE GENOMIC DNA]</scope>
</reference>
<gene>
    <name evidence="1" type="ORF">KP15_104</name>
</gene>
<evidence type="ECO:0000313" key="2">
    <source>
        <dbReference type="Proteomes" id="UP000002373"/>
    </source>
</evidence>
<sequence length="110" mass="13121">MSEHTTNRLCECIQFRVFSFHCFDLLQNIIWFIFRTEPAVRERTIPHEHVIVFTVANFNHHITRIRTQRIIFQKIEFRASTSTSVKQVIKSHGMFLLSVSFQQGHYTILL</sequence>
<evidence type="ECO:0000313" key="1">
    <source>
        <dbReference type="EMBL" id="ADE34936.1"/>
    </source>
</evidence>
<proteinExistence type="predicted"/>
<name>D5JFF2_9CAUD</name>
<dbReference type="GeneID" id="8997336"/>